<dbReference type="GeneID" id="87866517"/>
<dbReference type="EMBL" id="JAUEPP010000001">
    <property type="protein sequence ID" value="KAK3356038.1"/>
    <property type="molecule type" value="Genomic_DNA"/>
</dbReference>
<protein>
    <submittedName>
        <fullName evidence="2">Uncharacterized protein</fullName>
    </submittedName>
</protein>
<evidence type="ECO:0000256" key="1">
    <source>
        <dbReference type="SAM" id="SignalP"/>
    </source>
</evidence>
<keyword evidence="3" id="KW-1185">Reference proteome</keyword>
<gene>
    <name evidence="2" type="ORF">B0H65DRAFT_545264</name>
</gene>
<sequence length="106" mass="11377">MFALNTIVVAIAALAAAAQGAPTEATVETRQVACPASVQLCGWRIINDLKCSDKEHLLAISPPGTTEGQIFNAIYETDPTGYVWRFVQQCNRCNNFGVGIPATVCY</sequence>
<keyword evidence="1" id="KW-0732">Signal</keyword>
<feature type="signal peptide" evidence="1">
    <location>
        <begin position="1"/>
        <end position="20"/>
    </location>
</feature>
<feature type="chain" id="PRO_5041980465" evidence="1">
    <location>
        <begin position="21"/>
        <end position="106"/>
    </location>
</feature>
<evidence type="ECO:0000313" key="3">
    <source>
        <dbReference type="Proteomes" id="UP001278500"/>
    </source>
</evidence>
<comment type="caution">
    <text evidence="2">The sequence shown here is derived from an EMBL/GenBank/DDBJ whole genome shotgun (WGS) entry which is preliminary data.</text>
</comment>
<dbReference type="Proteomes" id="UP001278500">
    <property type="component" value="Unassembled WGS sequence"/>
</dbReference>
<proteinExistence type="predicted"/>
<dbReference type="RefSeq" id="XP_062687415.1">
    <property type="nucleotide sequence ID" value="XM_062829363.1"/>
</dbReference>
<dbReference type="AlphaFoldDB" id="A0AAE0JRB0"/>
<name>A0AAE0JRB0_9PEZI</name>
<evidence type="ECO:0000313" key="2">
    <source>
        <dbReference type="EMBL" id="KAK3356038.1"/>
    </source>
</evidence>
<organism evidence="2 3">
    <name type="scientific">Neurospora tetraspora</name>
    <dbReference type="NCBI Taxonomy" id="94610"/>
    <lineage>
        <taxon>Eukaryota</taxon>
        <taxon>Fungi</taxon>
        <taxon>Dikarya</taxon>
        <taxon>Ascomycota</taxon>
        <taxon>Pezizomycotina</taxon>
        <taxon>Sordariomycetes</taxon>
        <taxon>Sordariomycetidae</taxon>
        <taxon>Sordariales</taxon>
        <taxon>Sordariaceae</taxon>
        <taxon>Neurospora</taxon>
    </lineage>
</organism>
<reference evidence="2" key="2">
    <citation type="submission" date="2023-06" db="EMBL/GenBank/DDBJ databases">
        <authorList>
            <consortium name="Lawrence Berkeley National Laboratory"/>
            <person name="Haridas S."/>
            <person name="Hensen N."/>
            <person name="Bonometti L."/>
            <person name="Westerberg I."/>
            <person name="Brannstrom I.O."/>
            <person name="Guillou S."/>
            <person name="Cros-Aarteil S."/>
            <person name="Calhoun S."/>
            <person name="Kuo A."/>
            <person name="Mondo S."/>
            <person name="Pangilinan J."/>
            <person name="Riley R."/>
            <person name="Labutti K."/>
            <person name="Andreopoulos B."/>
            <person name="Lipzen A."/>
            <person name="Chen C."/>
            <person name="Yanf M."/>
            <person name="Daum C."/>
            <person name="Ng V."/>
            <person name="Clum A."/>
            <person name="Steindorff A."/>
            <person name="Ohm R."/>
            <person name="Martin F."/>
            <person name="Silar P."/>
            <person name="Natvig D."/>
            <person name="Lalanne C."/>
            <person name="Gautier V."/>
            <person name="Ament-Velasquez S.L."/>
            <person name="Kruys A."/>
            <person name="Hutchinson M.I."/>
            <person name="Powell A.J."/>
            <person name="Barry K."/>
            <person name="Miller A.N."/>
            <person name="Grigoriev I.V."/>
            <person name="Debuchy R."/>
            <person name="Gladieux P."/>
            <person name="Thoren M.H."/>
            <person name="Johannesson H."/>
        </authorList>
    </citation>
    <scope>NUCLEOTIDE SEQUENCE</scope>
    <source>
        <strain evidence="2">CBS 560.94</strain>
    </source>
</reference>
<accession>A0AAE0JRB0</accession>
<reference evidence="2" key="1">
    <citation type="journal article" date="2023" name="Mol. Phylogenet. Evol.">
        <title>Genome-scale phylogeny and comparative genomics of the fungal order Sordariales.</title>
        <authorList>
            <person name="Hensen N."/>
            <person name="Bonometti L."/>
            <person name="Westerberg I."/>
            <person name="Brannstrom I.O."/>
            <person name="Guillou S."/>
            <person name="Cros-Aarteil S."/>
            <person name="Calhoun S."/>
            <person name="Haridas S."/>
            <person name="Kuo A."/>
            <person name="Mondo S."/>
            <person name="Pangilinan J."/>
            <person name="Riley R."/>
            <person name="LaButti K."/>
            <person name="Andreopoulos B."/>
            <person name="Lipzen A."/>
            <person name="Chen C."/>
            <person name="Yan M."/>
            <person name="Daum C."/>
            <person name="Ng V."/>
            <person name="Clum A."/>
            <person name="Steindorff A."/>
            <person name="Ohm R.A."/>
            <person name="Martin F."/>
            <person name="Silar P."/>
            <person name="Natvig D.O."/>
            <person name="Lalanne C."/>
            <person name="Gautier V."/>
            <person name="Ament-Velasquez S.L."/>
            <person name="Kruys A."/>
            <person name="Hutchinson M.I."/>
            <person name="Powell A.J."/>
            <person name="Barry K."/>
            <person name="Miller A.N."/>
            <person name="Grigoriev I.V."/>
            <person name="Debuchy R."/>
            <person name="Gladieux P."/>
            <person name="Hiltunen Thoren M."/>
            <person name="Johannesson H."/>
        </authorList>
    </citation>
    <scope>NUCLEOTIDE SEQUENCE</scope>
    <source>
        <strain evidence="2">CBS 560.94</strain>
    </source>
</reference>